<keyword evidence="10" id="KW-1185">Reference proteome</keyword>
<protein>
    <submittedName>
        <fullName evidence="9">Acetamidase regulatory</fullName>
    </submittedName>
</protein>
<dbReference type="Proteomes" id="UP000785200">
    <property type="component" value="Unassembled WGS sequence"/>
</dbReference>
<evidence type="ECO:0000256" key="1">
    <source>
        <dbReference type="ARBA" id="ARBA00022723"/>
    </source>
</evidence>
<dbReference type="CDD" id="cd00067">
    <property type="entry name" value="GAL4"/>
    <property type="match status" value="1"/>
</dbReference>
<comment type="caution">
    <text evidence="9">The sequence shown here is derived from an EMBL/GenBank/DDBJ whole genome shotgun (WGS) entry which is preliminary data.</text>
</comment>
<evidence type="ECO:0000256" key="2">
    <source>
        <dbReference type="ARBA" id="ARBA00022833"/>
    </source>
</evidence>
<dbReference type="AlphaFoldDB" id="A0A9P7AYE8"/>
<keyword evidence="5" id="KW-0804">Transcription</keyword>
<dbReference type="SMART" id="SM00066">
    <property type="entry name" value="GAL4"/>
    <property type="match status" value="1"/>
</dbReference>
<feature type="domain" description="Zn(2)-C6 fungal-type" evidence="8">
    <location>
        <begin position="16"/>
        <end position="49"/>
    </location>
</feature>
<dbReference type="InterPro" id="IPR036864">
    <property type="entry name" value="Zn2-C6_fun-type_DNA-bd_sf"/>
</dbReference>
<evidence type="ECO:0000256" key="4">
    <source>
        <dbReference type="ARBA" id="ARBA00023125"/>
    </source>
</evidence>
<sequence>MSTENTANNKNRIPAACGNCHERKVRCDAHKRGFPCSNCISSQRLNCRKHEKRRKFHPRPLGSFVPIRAIGAESIHESTTPATSNESRGASQEFLDQKETTDRSVLRGTRVTYVGKDVSNLNFLVRQREGEVNAQAFHFSSDDIASQFNTHLQLDHIPREAFRLPEKSLADNLIEAYFTHINPWTPIVDEDTFMSQYQKQDPTDPPSLLLFQAILLVGAHVSQERPIRDTLKATFFRRAKMLFDGRLEKNRDFVVQAALLLTWHSDGVDDVAANSYNVTPQEVLSLLSNILVLANTDTPAMQWFWVGIASRTAIGIGMCSDPGPLNGRPHHPDMHTFRRIWWVLFQFDVTVALLYGRPQAINLDDCDVKPLCASDFKGCGPNVQIDHVIKRTELCILISRIVKERFGLRVSKDERKVALGNADIALADWCLNLPDSLQMRSTEMNIWTSSLHLTYSNFLILLHRPHPRAKERSENYGPNDSDICGTAANTITNIFESLRSRDMIKYLWISDINALFTAMVQVSVELRFSNPVLAINALRRFDSSLAFLSKLAEYWTNAEAYIRIFQESSHLQHGIRHEQGLWQNTRPTSSNNDIHDLQIGQSFQSGNLDPEVLATSAGAVIGSAQALKDNLDDGDSWKDLFPPSDTATDSLLFPNDLPVQSEWRDIYWQEPGISESFGDGFWGWQ</sequence>
<keyword evidence="4" id="KW-0238">DNA-binding</keyword>
<dbReference type="GO" id="GO:0003677">
    <property type="term" value="F:DNA binding"/>
    <property type="evidence" value="ECO:0007669"/>
    <property type="project" value="UniProtKB-KW"/>
</dbReference>
<keyword evidence="1" id="KW-0479">Metal-binding</keyword>
<evidence type="ECO:0000256" key="6">
    <source>
        <dbReference type="ARBA" id="ARBA00023242"/>
    </source>
</evidence>
<evidence type="ECO:0000313" key="10">
    <source>
        <dbReference type="Proteomes" id="UP000785200"/>
    </source>
</evidence>
<dbReference type="InterPro" id="IPR007219">
    <property type="entry name" value="XnlR_reg_dom"/>
</dbReference>
<evidence type="ECO:0000313" key="9">
    <source>
        <dbReference type="EMBL" id="KAG0650116.1"/>
    </source>
</evidence>
<evidence type="ECO:0000259" key="8">
    <source>
        <dbReference type="PROSITE" id="PS50048"/>
    </source>
</evidence>
<evidence type="ECO:0000256" key="5">
    <source>
        <dbReference type="ARBA" id="ARBA00023163"/>
    </source>
</evidence>
<evidence type="ECO:0000256" key="3">
    <source>
        <dbReference type="ARBA" id="ARBA00023015"/>
    </source>
</evidence>
<evidence type="ECO:0000256" key="7">
    <source>
        <dbReference type="SAM" id="MobiDB-lite"/>
    </source>
</evidence>
<dbReference type="EMBL" id="VNKQ01000006">
    <property type="protein sequence ID" value="KAG0650116.1"/>
    <property type="molecule type" value="Genomic_DNA"/>
</dbReference>
<dbReference type="PROSITE" id="PS00463">
    <property type="entry name" value="ZN2_CY6_FUNGAL_1"/>
    <property type="match status" value="1"/>
</dbReference>
<dbReference type="GO" id="GO:0000981">
    <property type="term" value="F:DNA-binding transcription factor activity, RNA polymerase II-specific"/>
    <property type="evidence" value="ECO:0007669"/>
    <property type="project" value="InterPro"/>
</dbReference>
<dbReference type="Pfam" id="PF04082">
    <property type="entry name" value="Fungal_trans"/>
    <property type="match status" value="1"/>
</dbReference>
<dbReference type="GO" id="GO:0008270">
    <property type="term" value="F:zinc ion binding"/>
    <property type="evidence" value="ECO:0007669"/>
    <property type="project" value="InterPro"/>
</dbReference>
<dbReference type="PANTHER" id="PTHR47171:SF4">
    <property type="entry name" value="ACETAMIDASE REGULATORY PROTEIN"/>
    <property type="match status" value="1"/>
</dbReference>
<organism evidence="9 10">
    <name type="scientific">Hyphodiscus hymeniophilus</name>
    <dbReference type="NCBI Taxonomy" id="353542"/>
    <lineage>
        <taxon>Eukaryota</taxon>
        <taxon>Fungi</taxon>
        <taxon>Dikarya</taxon>
        <taxon>Ascomycota</taxon>
        <taxon>Pezizomycotina</taxon>
        <taxon>Leotiomycetes</taxon>
        <taxon>Helotiales</taxon>
        <taxon>Hyphodiscaceae</taxon>
        <taxon>Hyphodiscus</taxon>
    </lineage>
</organism>
<dbReference type="InterPro" id="IPR001138">
    <property type="entry name" value="Zn2Cys6_DnaBD"/>
</dbReference>
<dbReference type="Gene3D" id="4.10.240.10">
    <property type="entry name" value="Zn(2)-C6 fungal-type DNA-binding domain"/>
    <property type="match status" value="1"/>
</dbReference>
<reference evidence="9" key="1">
    <citation type="submission" date="2019-07" db="EMBL/GenBank/DDBJ databases">
        <title>Hyphodiscus hymeniophilus genome sequencing and assembly.</title>
        <authorList>
            <person name="Kramer G."/>
            <person name="Nodwell J."/>
        </authorList>
    </citation>
    <scope>NUCLEOTIDE SEQUENCE</scope>
    <source>
        <strain evidence="9">ATCC 34498</strain>
    </source>
</reference>
<dbReference type="InterPro" id="IPR052073">
    <property type="entry name" value="Amide_Lactam_Regulators"/>
</dbReference>
<feature type="region of interest" description="Disordered" evidence="7">
    <location>
        <begin position="75"/>
        <end position="101"/>
    </location>
</feature>
<proteinExistence type="predicted"/>
<feature type="compositionally biased region" description="Polar residues" evidence="7">
    <location>
        <begin position="77"/>
        <end position="90"/>
    </location>
</feature>
<keyword evidence="3" id="KW-0805">Transcription regulation</keyword>
<dbReference type="CDD" id="cd12148">
    <property type="entry name" value="fungal_TF_MHR"/>
    <property type="match status" value="1"/>
</dbReference>
<dbReference type="SUPFAM" id="SSF57701">
    <property type="entry name" value="Zn2/Cys6 DNA-binding domain"/>
    <property type="match status" value="1"/>
</dbReference>
<name>A0A9P7AYE8_9HELO</name>
<dbReference type="PANTHER" id="PTHR47171">
    <property type="entry name" value="FARA-RELATED"/>
    <property type="match status" value="1"/>
</dbReference>
<gene>
    <name evidence="9" type="ORF">D0Z07_3090</name>
</gene>
<dbReference type="SMART" id="SM00906">
    <property type="entry name" value="Fungal_trans"/>
    <property type="match status" value="1"/>
</dbReference>
<dbReference type="GO" id="GO:0006351">
    <property type="term" value="P:DNA-templated transcription"/>
    <property type="evidence" value="ECO:0007669"/>
    <property type="project" value="InterPro"/>
</dbReference>
<accession>A0A9P7AYE8</accession>
<dbReference type="OrthoDB" id="39175at2759"/>
<keyword evidence="6" id="KW-0539">Nucleus</keyword>
<dbReference type="Pfam" id="PF00172">
    <property type="entry name" value="Zn_clus"/>
    <property type="match status" value="1"/>
</dbReference>
<dbReference type="PROSITE" id="PS50048">
    <property type="entry name" value="ZN2_CY6_FUNGAL_2"/>
    <property type="match status" value="1"/>
</dbReference>
<keyword evidence="2" id="KW-0862">Zinc</keyword>